<dbReference type="Gene3D" id="1.25.40.10">
    <property type="entry name" value="Tetratricopeptide repeat domain"/>
    <property type="match status" value="1"/>
</dbReference>
<dbReference type="GO" id="GO:0031514">
    <property type="term" value="C:motile cilium"/>
    <property type="evidence" value="ECO:0007669"/>
    <property type="project" value="TreeGrafter"/>
</dbReference>
<protein>
    <recommendedName>
        <fullName evidence="4">Cilia and flagella associated protein 70</fullName>
    </recommendedName>
</protein>
<reference evidence="3" key="1">
    <citation type="submission" date="2023-09" db="UniProtKB">
        <authorList>
            <consortium name="Ensembl"/>
        </authorList>
    </citation>
    <scope>IDENTIFICATION</scope>
</reference>
<organism evidence="3">
    <name type="scientific">Stegastes partitus</name>
    <name type="common">bicolor damselfish</name>
    <dbReference type="NCBI Taxonomy" id="144197"/>
    <lineage>
        <taxon>Eukaryota</taxon>
        <taxon>Metazoa</taxon>
        <taxon>Chordata</taxon>
        <taxon>Craniata</taxon>
        <taxon>Vertebrata</taxon>
        <taxon>Euteleostomi</taxon>
        <taxon>Actinopterygii</taxon>
        <taxon>Neopterygii</taxon>
        <taxon>Teleostei</taxon>
        <taxon>Neoteleostei</taxon>
        <taxon>Acanthomorphata</taxon>
        <taxon>Ovalentaria</taxon>
        <taxon>Pomacentridae</taxon>
        <taxon>Stegastes</taxon>
    </lineage>
</organism>
<evidence type="ECO:0000256" key="2">
    <source>
        <dbReference type="ARBA" id="ARBA00022803"/>
    </source>
</evidence>
<keyword evidence="2" id="KW-0802">TPR repeat</keyword>
<dbReference type="PANTHER" id="PTHR44314:SF1">
    <property type="entry name" value="CILIA- AND FLAGELLA-ASSOCIATED PROTEIN 70"/>
    <property type="match status" value="1"/>
</dbReference>
<dbReference type="PANTHER" id="PTHR44314">
    <property type="entry name" value="CILIA- AND FLAGELLA-ASSOCIATED PROTEIN 70"/>
    <property type="match status" value="1"/>
</dbReference>
<dbReference type="InterPro" id="IPR052628">
    <property type="entry name" value="CFAP70"/>
</dbReference>
<dbReference type="GO" id="GO:0070062">
    <property type="term" value="C:extracellular exosome"/>
    <property type="evidence" value="ECO:0007669"/>
    <property type="project" value="TreeGrafter"/>
</dbReference>
<evidence type="ECO:0000256" key="1">
    <source>
        <dbReference type="ARBA" id="ARBA00022737"/>
    </source>
</evidence>
<accession>A0A3B5AHJ3</accession>
<evidence type="ECO:0008006" key="4">
    <source>
        <dbReference type="Google" id="ProtNLM"/>
    </source>
</evidence>
<dbReference type="STRING" id="144197.ENSSPAP00000013022"/>
<dbReference type="AlphaFoldDB" id="A0A3B5AHJ3"/>
<keyword evidence="1" id="KW-0677">Repeat</keyword>
<evidence type="ECO:0000313" key="3">
    <source>
        <dbReference type="Ensembl" id="ENSSPAP00000013022.1"/>
    </source>
</evidence>
<dbReference type="GO" id="GO:0060271">
    <property type="term" value="P:cilium assembly"/>
    <property type="evidence" value="ECO:0007669"/>
    <property type="project" value="TreeGrafter"/>
</dbReference>
<dbReference type="GO" id="GO:0003341">
    <property type="term" value="P:cilium movement"/>
    <property type="evidence" value="ECO:0007669"/>
    <property type="project" value="TreeGrafter"/>
</dbReference>
<dbReference type="GeneTree" id="ENSGT00390000013319"/>
<name>A0A3B5AHJ3_9TELE</name>
<dbReference type="SUPFAM" id="SSF48452">
    <property type="entry name" value="TPR-like"/>
    <property type="match status" value="1"/>
</dbReference>
<dbReference type="Ensembl" id="ENSSPAT00000013242.1">
    <property type="protein sequence ID" value="ENSSPAP00000013022.1"/>
    <property type="gene ID" value="ENSSPAG00000009862.1"/>
</dbReference>
<sequence length="383" mass="42888">MHEWKLYDWCGANKNPHDVGKVAAAEEVCYPFCFFSFQRPRKGDSLQSFLKVEMDGTLLGESDWKPVDSVERRVDYDFSCSFHWPADAQLSLLPALFNVVLWSVTVMEVLPEEKKAKAAVLGQAVVDLLPLLRGTPAPVTNDSFTDLSRKRPTLDVSVSVSDALLPEAELSASNLMKVTVETAYSIPESWMLTSGSTPFTYAAALEVPLTAEVSYSLLNLLLDQNISCSYEWSLTLQQRPSDVHVVLLRLGSIYLLKKEFEQAQGVYLQACEQSPSCLTWLGLGTACYRLQQLSEAEEALAEANRLNIQNAEVWAYLSLLCLRVSDGGALKATGRVPLQALPPLHSVTLTALKEHRKMEPFFTQTYNIVSQRKQIINHRRRQK</sequence>
<proteinExistence type="predicted"/>
<dbReference type="InterPro" id="IPR011990">
    <property type="entry name" value="TPR-like_helical_dom_sf"/>
</dbReference>